<evidence type="ECO:0000313" key="3">
    <source>
        <dbReference type="Proteomes" id="UP000006222"/>
    </source>
</evidence>
<organism evidence="2 3">
    <name type="scientific">Rhodopirellula baltica WH47</name>
    <dbReference type="NCBI Taxonomy" id="991778"/>
    <lineage>
        <taxon>Bacteria</taxon>
        <taxon>Pseudomonadati</taxon>
        <taxon>Planctomycetota</taxon>
        <taxon>Planctomycetia</taxon>
        <taxon>Pirellulales</taxon>
        <taxon>Pirellulaceae</taxon>
        <taxon>Rhodopirellula</taxon>
    </lineage>
</organism>
<name>F2B066_RHOBT</name>
<dbReference type="EMBL" id="AFAR01000276">
    <property type="protein sequence ID" value="EGF24699.1"/>
    <property type="molecule type" value="Genomic_DNA"/>
</dbReference>
<reference evidence="2 3" key="1">
    <citation type="journal article" date="2013" name="Mar. Genomics">
        <title>Expression of sulfatases in Rhodopirellula baltica and the diversity of sulfatases in the genus Rhodopirellula.</title>
        <authorList>
            <person name="Wegner C.E."/>
            <person name="Richter-Heitmann T."/>
            <person name="Klindworth A."/>
            <person name="Klockow C."/>
            <person name="Richter M."/>
            <person name="Achstetter T."/>
            <person name="Glockner F.O."/>
            <person name="Harder J."/>
        </authorList>
    </citation>
    <scope>NUCLEOTIDE SEQUENCE [LARGE SCALE GENOMIC DNA]</scope>
    <source>
        <strain evidence="2 3">WH47</strain>
    </source>
</reference>
<accession>F2B066</accession>
<dbReference type="Proteomes" id="UP000006222">
    <property type="component" value="Unassembled WGS sequence"/>
</dbReference>
<sequence>MGAEWDRPWLSPQDRAKNGRESGVSCLLPEQAEILASRWVEKPARHRLVYKPLRQPTGSGARFARGF</sequence>
<dbReference type="PATRIC" id="fig|991778.3.peg.5696"/>
<comment type="caution">
    <text evidence="2">The sequence shown here is derived from an EMBL/GenBank/DDBJ whole genome shotgun (WGS) entry which is preliminary data.</text>
</comment>
<feature type="region of interest" description="Disordered" evidence="1">
    <location>
        <begin position="1"/>
        <end position="23"/>
    </location>
</feature>
<evidence type="ECO:0000256" key="1">
    <source>
        <dbReference type="SAM" id="MobiDB-lite"/>
    </source>
</evidence>
<dbReference type="AlphaFoldDB" id="F2B066"/>
<proteinExistence type="predicted"/>
<evidence type="ECO:0000313" key="2">
    <source>
        <dbReference type="EMBL" id="EGF24699.1"/>
    </source>
</evidence>
<protein>
    <submittedName>
        <fullName evidence="2">Uncharacterized protein</fullName>
    </submittedName>
</protein>
<gene>
    <name evidence="2" type="ORF">RBWH47_01923</name>
</gene>